<dbReference type="AlphaFoldDB" id="A0A2X3IYJ2"/>
<name>A0A2X3IYJ2_9ENTR</name>
<dbReference type="InterPro" id="IPR052745">
    <property type="entry name" value="G3P_Oxidase/Oxidoreductase"/>
</dbReference>
<dbReference type="Gene3D" id="3.30.9.10">
    <property type="entry name" value="D-Amino Acid Oxidase, subunit A, domain 2"/>
    <property type="match status" value="1"/>
</dbReference>
<dbReference type="PANTHER" id="PTHR42720:SF1">
    <property type="entry name" value="GLYCEROL 3-PHOSPHATE OXIDASE"/>
    <property type="match status" value="1"/>
</dbReference>
<feature type="compositionally biased region" description="Basic and acidic residues" evidence="1">
    <location>
        <begin position="105"/>
        <end position="118"/>
    </location>
</feature>
<dbReference type="EMBL" id="UAVU01000009">
    <property type="protein sequence ID" value="SQC92256.1"/>
    <property type="molecule type" value="Genomic_DNA"/>
</dbReference>
<organism evidence="2 3">
    <name type="scientific">Cedecea neteri</name>
    <dbReference type="NCBI Taxonomy" id="158822"/>
    <lineage>
        <taxon>Bacteria</taxon>
        <taxon>Pseudomonadati</taxon>
        <taxon>Pseudomonadota</taxon>
        <taxon>Gammaproteobacteria</taxon>
        <taxon>Enterobacterales</taxon>
        <taxon>Enterobacteriaceae</taxon>
        <taxon>Cedecea</taxon>
    </lineage>
</organism>
<proteinExistence type="predicted"/>
<evidence type="ECO:0000313" key="3">
    <source>
        <dbReference type="Proteomes" id="UP000251197"/>
    </source>
</evidence>
<accession>A0A2X3IYJ2</accession>
<feature type="compositionally biased region" description="Basic and acidic residues" evidence="1">
    <location>
        <begin position="77"/>
        <end position="93"/>
    </location>
</feature>
<evidence type="ECO:0000256" key="1">
    <source>
        <dbReference type="SAM" id="MobiDB-lite"/>
    </source>
</evidence>
<gene>
    <name evidence="2" type="ORF">NCTC12120_05450</name>
</gene>
<sequence>MVFDKAAAPRINAIILPVPTATTKGVLLCRTIFGNMILGPTAEEQQDRNRAEVDEAVMKGLIEKGRQMLPELTNYSRDGDLCRLTPRNREKRVPHSSLSGTSLDNRGRDPLHRPDRRAGYRIMG</sequence>
<dbReference type="PANTHER" id="PTHR42720">
    <property type="entry name" value="GLYCEROL-3-PHOSPHATE DEHYDROGENASE"/>
    <property type="match status" value="1"/>
</dbReference>
<feature type="region of interest" description="Disordered" evidence="1">
    <location>
        <begin position="76"/>
        <end position="124"/>
    </location>
</feature>
<protein>
    <submittedName>
        <fullName evidence="2">Uncharacterized protein</fullName>
    </submittedName>
</protein>
<reference evidence="2 3" key="1">
    <citation type="submission" date="2018-06" db="EMBL/GenBank/DDBJ databases">
        <authorList>
            <consortium name="Pathogen Informatics"/>
            <person name="Doyle S."/>
        </authorList>
    </citation>
    <scope>NUCLEOTIDE SEQUENCE [LARGE SCALE GENOMIC DNA]</scope>
    <source>
        <strain evidence="2 3">NCTC12120</strain>
    </source>
</reference>
<evidence type="ECO:0000313" key="2">
    <source>
        <dbReference type="EMBL" id="SQC92256.1"/>
    </source>
</evidence>
<dbReference type="Proteomes" id="UP000251197">
    <property type="component" value="Unassembled WGS sequence"/>
</dbReference>